<gene>
    <name evidence="6" type="ORF">DJ021_11500</name>
</gene>
<dbReference type="GO" id="GO:0003677">
    <property type="term" value="F:DNA binding"/>
    <property type="evidence" value="ECO:0007669"/>
    <property type="project" value="UniProtKB-KW"/>
</dbReference>
<comment type="caution">
    <text evidence="6">The sequence shown here is derived from an EMBL/GenBank/DDBJ whole genome shotgun (WGS) entry which is preliminary data.</text>
</comment>
<keyword evidence="2" id="KW-0238">DNA-binding</keyword>
<dbReference type="GO" id="GO:0003700">
    <property type="term" value="F:DNA-binding transcription factor activity"/>
    <property type="evidence" value="ECO:0007669"/>
    <property type="project" value="InterPro"/>
</dbReference>
<dbReference type="SMART" id="SM00895">
    <property type="entry name" value="FCD"/>
    <property type="match status" value="1"/>
</dbReference>
<protein>
    <submittedName>
        <fullName evidence="6">GntR family transcriptional regulator</fullName>
    </submittedName>
</protein>
<reference evidence="7" key="1">
    <citation type="submission" date="2018-05" db="EMBL/GenBank/DDBJ databases">
        <authorList>
            <person name="Li X."/>
        </authorList>
    </citation>
    <scope>NUCLEOTIDE SEQUENCE [LARGE SCALE GENOMIC DNA]</scope>
    <source>
        <strain evidence="7">HKS-05</strain>
    </source>
</reference>
<dbReference type="InterPro" id="IPR011711">
    <property type="entry name" value="GntR_C"/>
</dbReference>
<evidence type="ECO:0000313" key="6">
    <source>
        <dbReference type="EMBL" id="RAK60385.1"/>
    </source>
</evidence>
<dbReference type="AlphaFoldDB" id="A0A328B1J3"/>
<dbReference type="RefSeq" id="WP_111457678.1">
    <property type="nucleotide sequence ID" value="NZ_QFYP01000001.1"/>
</dbReference>
<dbReference type="Pfam" id="PF00392">
    <property type="entry name" value="GntR"/>
    <property type="match status" value="1"/>
</dbReference>
<dbReference type="InterPro" id="IPR008920">
    <property type="entry name" value="TF_FadR/GntR_C"/>
</dbReference>
<evidence type="ECO:0000259" key="5">
    <source>
        <dbReference type="PROSITE" id="PS50949"/>
    </source>
</evidence>
<dbReference type="OrthoDB" id="8114900at2"/>
<accession>A0A328B1J3</accession>
<evidence type="ECO:0000313" key="7">
    <source>
        <dbReference type="Proteomes" id="UP000249842"/>
    </source>
</evidence>
<keyword evidence="7" id="KW-1185">Reference proteome</keyword>
<name>A0A328B1J3_9CAUL</name>
<dbReference type="PANTHER" id="PTHR43537:SF50">
    <property type="entry name" value="TRANSCRIPTIONAL REGULATORY PROTEIN"/>
    <property type="match status" value="1"/>
</dbReference>
<dbReference type="PANTHER" id="PTHR43537">
    <property type="entry name" value="TRANSCRIPTIONAL REGULATOR, GNTR FAMILY"/>
    <property type="match status" value="1"/>
</dbReference>
<dbReference type="InterPro" id="IPR036388">
    <property type="entry name" value="WH-like_DNA-bd_sf"/>
</dbReference>
<evidence type="ECO:0000256" key="2">
    <source>
        <dbReference type="ARBA" id="ARBA00023125"/>
    </source>
</evidence>
<proteinExistence type="predicted"/>
<keyword evidence="1" id="KW-0805">Transcription regulation</keyword>
<dbReference type="Gene3D" id="1.20.120.530">
    <property type="entry name" value="GntR ligand-binding domain-like"/>
    <property type="match status" value="1"/>
</dbReference>
<dbReference type="InterPro" id="IPR000524">
    <property type="entry name" value="Tscrpt_reg_HTH_GntR"/>
</dbReference>
<dbReference type="EMBL" id="QFYP01000001">
    <property type="protein sequence ID" value="RAK60385.1"/>
    <property type="molecule type" value="Genomic_DNA"/>
</dbReference>
<evidence type="ECO:0000256" key="4">
    <source>
        <dbReference type="SAM" id="MobiDB-lite"/>
    </source>
</evidence>
<dbReference type="SUPFAM" id="SSF48008">
    <property type="entry name" value="GntR ligand-binding domain-like"/>
    <property type="match status" value="1"/>
</dbReference>
<sequence>MARDRSTTTTNVPEDAPAQDAAPAKRAPIEMQKGWLHQDAVAVLRRLILSGELPPGERLREVVMSERLGMSRTPVREAFRTLAAEGLVDLLPNRSVVVSEVNVEDSVDVFAVLGAMEALAGQFACYRMTQVQIDELTELQQTLERQFQMADRVGYTDTNRRVHELLVEGSGNTSLILAWRMILPRAERARTLNNLDRRRWAEAVNEHRAMLEAIIARDGPRLSTLMQEHFDNGSETMSKRKTTTPPGRPLSVPA</sequence>
<dbReference type="SMART" id="SM00345">
    <property type="entry name" value="HTH_GNTR"/>
    <property type="match status" value="1"/>
</dbReference>
<feature type="compositionally biased region" description="Low complexity" evidence="4">
    <location>
        <begin position="13"/>
        <end position="26"/>
    </location>
</feature>
<organism evidence="6 7">
    <name type="scientific">Phenylobacterium hankyongense</name>
    <dbReference type="NCBI Taxonomy" id="1813876"/>
    <lineage>
        <taxon>Bacteria</taxon>
        <taxon>Pseudomonadati</taxon>
        <taxon>Pseudomonadota</taxon>
        <taxon>Alphaproteobacteria</taxon>
        <taxon>Caulobacterales</taxon>
        <taxon>Caulobacteraceae</taxon>
        <taxon>Phenylobacterium</taxon>
    </lineage>
</organism>
<dbReference type="Proteomes" id="UP000249842">
    <property type="component" value="Unassembled WGS sequence"/>
</dbReference>
<dbReference type="PROSITE" id="PS50949">
    <property type="entry name" value="HTH_GNTR"/>
    <property type="match status" value="1"/>
</dbReference>
<evidence type="ECO:0000256" key="3">
    <source>
        <dbReference type="ARBA" id="ARBA00023163"/>
    </source>
</evidence>
<keyword evidence="3" id="KW-0804">Transcription</keyword>
<feature type="region of interest" description="Disordered" evidence="4">
    <location>
        <begin position="1"/>
        <end position="26"/>
    </location>
</feature>
<feature type="region of interest" description="Disordered" evidence="4">
    <location>
        <begin position="231"/>
        <end position="254"/>
    </location>
</feature>
<feature type="domain" description="HTH gntR-type" evidence="5">
    <location>
        <begin position="34"/>
        <end position="101"/>
    </location>
</feature>
<evidence type="ECO:0000256" key="1">
    <source>
        <dbReference type="ARBA" id="ARBA00023015"/>
    </source>
</evidence>
<dbReference type="SUPFAM" id="SSF46785">
    <property type="entry name" value="Winged helix' DNA-binding domain"/>
    <property type="match status" value="1"/>
</dbReference>
<dbReference type="Pfam" id="PF07729">
    <property type="entry name" value="FCD"/>
    <property type="match status" value="1"/>
</dbReference>
<dbReference type="InterPro" id="IPR036390">
    <property type="entry name" value="WH_DNA-bd_sf"/>
</dbReference>
<dbReference type="CDD" id="cd07377">
    <property type="entry name" value="WHTH_GntR"/>
    <property type="match status" value="1"/>
</dbReference>
<dbReference type="Gene3D" id="1.10.10.10">
    <property type="entry name" value="Winged helix-like DNA-binding domain superfamily/Winged helix DNA-binding domain"/>
    <property type="match status" value="1"/>
</dbReference>